<gene>
    <name evidence="3" type="ORF">CLOSTHATH_03625</name>
</gene>
<reference evidence="3 4" key="1">
    <citation type="submission" date="2010-01" db="EMBL/GenBank/DDBJ databases">
        <authorList>
            <person name="Weinstock G."/>
            <person name="Sodergren E."/>
            <person name="Clifton S."/>
            <person name="Fulton L."/>
            <person name="Fulton B."/>
            <person name="Courtney L."/>
            <person name="Fronick C."/>
            <person name="Harrison M."/>
            <person name="Strong C."/>
            <person name="Farmer C."/>
            <person name="Delahaunty K."/>
            <person name="Markovic C."/>
            <person name="Hall O."/>
            <person name="Minx P."/>
            <person name="Tomlinson C."/>
            <person name="Mitreva M."/>
            <person name="Nelson J."/>
            <person name="Hou S."/>
            <person name="Wollam A."/>
            <person name="Pepin K.H."/>
            <person name="Johnson M."/>
            <person name="Bhonagiri V."/>
            <person name="Nash W.E."/>
            <person name="Warren W."/>
            <person name="Chinwalla A."/>
            <person name="Mardis E.R."/>
            <person name="Wilson R.K."/>
        </authorList>
    </citation>
    <scope>NUCLEOTIDE SEQUENCE [LARGE SCALE GENOMIC DNA]</scope>
    <source>
        <strain evidence="3 4">DSM 13479</strain>
    </source>
</reference>
<organism evidence="3 4">
    <name type="scientific">Hungatella hathewayi DSM 13479</name>
    <dbReference type="NCBI Taxonomy" id="566550"/>
    <lineage>
        <taxon>Bacteria</taxon>
        <taxon>Bacillati</taxon>
        <taxon>Bacillota</taxon>
        <taxon>Clostridia</taxon>
        <taxon>Lachnospirales</taxon>
        <taxon>Lachnospiraceae</taxon>
        <taxon>Hungatella</taxon>
    </lineage>
</organism>
<feature type="compositionally biased region" description="Basic and acidic residues" evidence="2">
    <location>
        <begin position="26"/>
        <end position="37"/>
    </location>
</feature>
<feature type="coiled-coil region" evidence="1">
    <location>
        <begin position="68"/>
        <end position="112"/>
    </location>
</feature>
<evidence type="ECO:0000256" key="2">
    <source>
        <dbReference type="SAM" id="MobiDB-lite"/>
    </source>
</evidence>
<name>D3AJ35_9FIRM</name>
<dbReference type="Proteomes" id="UP000004968">
    <property type="component" value="Unassembled WGS sequence"/>
</dbReference>
<dbReference type="InterPro" id="IPR009636">
    <property type="entry name" value="SCAF"/>
</dbReference>
<proteinExistence type="predicted"/>
<dbReference type="AlphaFoldDB" id="D3AJ35"/>
<evidence type="ECO:0000256" key="1">
    <source>
        <dbReference type="SAM" id="Coils"/>
    </source>
</evidence>
<sequence length="229" mass="24989">MLFSPFLVSQAQKRETSPGTTGTTSEDERSKKMKKEDLVAKGLSEEHAQIAVDAWNEAVKGFVPKDRFDEVSGKLKEANSTIETLKKDNSDNEELQKQVNEYKEKVTALEIASANTVKEYALKDKLKEAGVVDADYIIYKQGGLDKFTFDKDGKPVGIDDIVKPLKESSPHLFKTEPGADYRPAGGGTPPAKNPFAKDSFNLTEQGKLLKENPAQAQVLAAAAGVTINV</sequence>
<protein>
    <recommendedName>
        <fullName evidence="5">Phage minor structural protein GP20</fullName>
    </recommendedName>
</protein>
<feature type="region of interest" description="Disordered" evidence="2">
    <location>
        <begin position="1"/>
        <end position="37"/>
    </location>
</feature>
<evidence type="ECO:0008006" key="5">
    <source>
        <dbReference type="Google" id="ProtNLM"/>
    </source>
</evidence>
<keyword evidence="1" id="KW-0175">Coiled coil</keyword>
<feature type="region of interest" description="Disordered" evidence="2">
    <location>
        <begin position="169"/>
        <end position="198"/>
    </location>
</feature>
<comment type="caution">
    <text evidence="3">The sequence shown here is derived from an EMBL/GenBank/DDBJ whole genome shotgun (WGS) entry which is preliminary data.</text>
</comment>
<evidence type="ECO:0000313" key="4">
    <source>
        <dbReference type="Proteomes" id="UP000004968"/>
    </source>
</evidence>
<dbReference type="Pfam" id="PF06810">
    <property type="entry name" value="Phage_scaffold"/>
    <property type="match status" value="1"/>
</dbReference>
<accession>D3AJ35</accession>
<evidence type="ECO:0000313" key="3">
    <source>
        <dbReference type="EMBL" id="EFC98159.1"/>
    </source>
</evidence>
<dbReference type="EMBL" id="ACIO01000307">
    <property type="protein sequence ID" value="EFC98159.1"/>
    <property type="molecule type" value="Genomic_DNA"/>
</dbReference>
<dbReference type="HOGENOM" id="CLU_112809_1_0_9"/>
<feature type="compositionally biased region" description="Basic and acidic residues" evidence="2">
    <location>
        <begin position="169"/>
        <end position="179"/>
    </location>
</feature>